<dbReference type="Gene3D" id="3.10.450.100">
    <property type="entry name" value="NTF2-like, domain 1"/>
    <property type="match status" value="1"/>
</dbReference>
<comment type="pathway">
    <text evidence="2">Cell wall biogenesis; peptidoglycan biosynthesis.</text>
</comment>
<dbReference type="OrthoDB" id="9766847at2"/>
<protein>
    <recommendedName>
        <fullName evidence="4">serine-type D-Ala-D-Ala carboxypeptidase</fullName>
        <ecNumber evidence="4">3.4.16.4</ecNumber>
    </recommendedName>
</protein>
<evidence type="ECO:0000256" key="2">
    <source>
        <dbReference type="ARBA" id="ARBA00004752"/>
    </source>
</evidence>
<comment type="subcellular location">
    <subcellularLocation>
        <location evidence="1">Membrane</location>
    </subcellularLocation>
</comment>
<dbReference type="Gene3D" id="3.40.710.10">
    <property type="entry name" value="DD-peptidase/beta-lactamase superfamily"/>
    <property type="match status" value="1"/>
</dbReference>
<dbReference type="AlphaFoldDB" id="A0A0M0KXH5"/>
<dbReference type="GO" id="GO:0071555">
    <property type="term" value="P:cell wall organization"/>
    <property type="evidence" value="ECO:0007669"/>
    <property type="project" value="TreeGrafter"/>
</dbReference>
<keyword evidence="7" id="KW-0732">Signal</keyword>
<dbReference type="GO" id="GO:0071972">
    <property type="term" value="F:peptidoglycan L,D-transpeptidase activity"/>
    <property type="evidence" value="ECO:0007669"/>
    <property type="project" value="TreeGrafter"/>
</dbReference>
<dbReference type="PATRIC" id="fig|284581.3.peg.1210"/>
<dbReference type="EC" id="3.4.16.4" evidence="4"/>
<dbReference type="Gene3D" id="3.30.1390.30">
    <property type="entry name" value="Penicillin-binding protein 2a, domain 3"/>
    <property type="match status" value="1"/>
</dbReference>
<evidence type="ECO:0000256" key="3">
    <source>
        <dbReference type="ARBA" id="ARBA00007171"/>
    </source>
</evidence>
<name>A0A0M0KXH5_9BACI</name>
<dbReference type="GO" id="GO:0046677">
    <property type="term" value="P:response to antibiotic"/>
    <property type="evidence" value="ECO:0007669"/>
    <property type="project" value="InterPro"/>
</dbReference>
<organism evidence="11 12">
    <name type="scientific">Priestia koreensis</name>
    <dbReference type="NCBI Taxonomy" id="284581"/>
    <lineage>
        <taxon>Bacteria</taxon>
        <taxon>Bacillati</taxon>
        <taxon>Bacillota</taxon>
        <taxon>Bacilli</taxon>
        <taxon>Bacillales</taxon>
        <taxon>Bacillaceae</taxon>
        <taxon>Priestia</taxon>
    </lineage>
</organism>
<proteinExistence type="inferred from homology"/>
<gene>
    <name evidence="11" type="ORF">AMD01_16005</name>
</gene>
<feature type="domain" description="NTF2-like N-terminal transpeptidase" evidence="10">
    <location>
        <begin position="27"/>
        <end position="146"/>
    </location>
</feature>
<evidence type="ECO:0000313" key="12">
    <source>
        <dbReference type="Proteomes" id="UP000037558"/>
    </source>
</evidence>
<feature type="domain" description="Penicillin-binding protein dimerisation" evidence="9">
    <location>
        <begin position="153"/>
        <end position="321"/>
    </location>
</feature>
<feature type="chain" id="PRO_5005603023" description="serine-type D-Ala-D-Ala carboxypeptidase" evidence="7">
    <location>
        <begin position="19"/>
        <end position="672"/>
    </location>
</feature>
<dbReference type="Pfam" id="PF00905">
    <property type="entry name" value="Transpeptidase"/>
    <property type="match status" value="1"/>
</dbReference>
<dbReference type="GO" id="GO:0009252">
    <property type="term" value="P:peptidoglycan biosynthetic process"/>
    <property type="evidence" value="ECO:0007669"/>
    <property type="project" value="UniProtKB-UniPathway"/>
</dbReference>
<dbReference type="InterPro" id="IPR032710">
    <property type="entry name" value="NTF2-like_dom_sf"/>
</dbReference>
<evidence type="ECO:0000259" key="10">
    <source>
        <dbReference type="Pfam" id="PF05223"/>
    </source>
</evidence>
<dbReference type="SUPFAM" id="SSF56519">
    <property type="entry name" value="Penicillin binding protein dimerisation domain"/>
    <property type="match status" value="1"/>
</dbReference>
<dbReference type="PROSITE" id="PS51257">
    <property type="entry name" value="PROKAR_LIPOPROTEIN"/>
    <property type="match status" value="1"/>
</dbReference>
<dbReference type="Gene3D" id="3.90.1310.10">
    <property type="entry name" value="Penicillin-binding protein 2a (Domain 2)"/>
    <property type="match status" value="1"/>
</dbReference>
<dbReference type="STRING" id="284581.AMD01_16005"/>
<keyword evidence="5" id="KW-0472">Membrane</keyword>
<dbReference type="GO" id="GO:0005886">
    <property type="term" value="C:plasma membrane"/>
    <property type="evidence" value="ECO:0007669"/>
    <property type="project" value="TreeGrafter"/>
</dbReference>
<evidence type="ECO:0000259" key="9">
    <source>
        <dbReference type="Pfam" id="PF03717"/>
    </source>
</evidence>
<reference evidence="12" key="1">
    <citation type="submission" date="2015-08" db="EMBL/GenBank/DDBJ databases">
        <title>Fjat-14210 dsm16467.</title>
        <authorList>
            <person name="Liu B."/>
            <person name="Wang J."/>
            <person name="Zhu Y."/>
            <person name="Liu G."/>
            <person name="Chen Q."/>
            <person name="Chen Z."/>
            <person name="Lan J."/>
            <person name="Che J."/>
            <person name="Ge C."/>
            <person name="Shi H."/>
            <person name="Pan Z."/>
            <person name="Liu X."/>
        </authorList>
    </citation>
    <scope>NUCLEOTIDE SEQUENCE [LARGE SCALE GENOMIC DNA]</scope>
    <source>
        <strain evidence="12">DSM 16467</strain>
    </source>
</reference>
<evidence type="ECO:0000259" key="8">
    <source>
        <dbReference type="Pfam" id="PF00905"/>
    </source>
</evidence>
<dbReference type="PANTHER" id="PTHR30627">
    <property type="entry name" value="PEPTIDOGLYCAN D,D-TRANSPEPTIDASE"/>
    <property type="match status" value="1"/>
</dbReference>
<feature type="signal peptide" evidence="7">
    <location>
        <begin position="1"/>
        <end position="18"/>
    </location>
</feature>
<dbReference type="PANTHER" id="PTHR30627:SF25">
    <property type="entry name" value="PENICILLIN-BINDING PROTEIN 3"/>
    <property type="match status" value="1"/>
</dbReference>
<comment type="catalytic activity">
    <reaction evidence="6">
        <text>Preferential cleavage: (Ac)2-L-Lys-D-Ala-|-D-Ala. Also transpeptidation of peptidyl-alanyl moieties that are N-acyl substituents of D-alanine.</text>
        <dbReference type="EC" id="3.4.16.4"/>
    </reaction>
</comment>
<dbReference type="InterPro" id="IPR007887">
    <property type="entry name" value="MecA_N"/>
</dbReference>
<evidence type="ECO:0000256" key="5">
    <source>
        <dbReference type="ARBA" id="ARBA00023136"/>
    </source>
</evidence>
<evidence type="ECO:0000256" key="6">
    <source>
        <dbReference type="ARBA" id="ARBA00034000"/>
    </source>
</evidence>
<dbReference type="Pfam" id="PF03717">
    <property type="entry name" value="PBP_dimer"/>
    <property type="match status" value="1"/>
</dbReference>
<dbReference type="Proteomes" id="UP000037558">
    <property type="component" value="Unassembled WGS sequence"/>
</dbReference>
<dbReference type="InterPro" id="IPR050515">
    <property type="entry name" value="Beta-lactam/transpept"/>
</dbReference>
<dbReference type="InterPro" id="IPR005311">
    <property type="entry name" value="PBP_dimer"/>
</dbReference>
<evidence type="ECO:0000256" key="4">
    <source>
        <dbReference type="ARBA" id="ARBA00012448"/>
    </source>
</evidence>
<comment type="similarity">
    <text evidence="3">Belongs to the transpeptidase family.</text>
</comment>
<dbReference type="InterPro" id="IPR001460">
    <property type="entry name" value="PCN-bd_Tpept"/>
</dbReference>
<dbReference type="GO" id="GO:0009002">
    <property type="term" value="F:serine-type D-Ala-D-Ala carboxypeptidase activity"/>
    <property type="evidence" value="ECO:0007669"/>
    <property type="project" value="UniProtKB-EC"/>
</dbReference>
<dbReference type="UniPathway" id="UPA00219"/>
<dbReference type="EMBL" id="LILC01000021">
    <property type="protein sequence ID" value="KOO43515.1"/>
    <property type="molecule type" value="Genomic_DNA"/>
</dbReference>
<dbReference type="Pfam" id="PF05223">
    <property type="entry name" value="MecA_N"/>
    <property type="match status" value="1"/>
</dbReference>
<dbReference type="RefSeq" id="WP_053402434.1">
    <property type="nucleotide sequence ID" value="NZ_LILC01000021.1"/>
</dbReference>
<evidence type="ECO:0000313" key="11">
    <source>
        <dbReference type="EMBL" id="KOO43515.1"/>
    </source>
</evidence>
<keyword evidence="12" id="KW-1185">Reference proteome</keyword>
<evidence type="ECO:0000256" key="7">
    <source>
        <dbReference type="SAM" id="SignalP"/>
    </source>
</evidence>
<feature type="domain" description="Penicillin-binding protein transpeptidase" evidence="8">
    <location>
        <begin position="355"/>
        <end position="664"/>
    </location>
</feature>
<accession>A0A0M0KXH5</accession>
<dbReference type="SUPFAM" id="SSF54427">
    <property type="entry name" value="NTF2-like"/>
    <property type="match status" value="1"/>
</dbReference>
<comment type="caution">
    <text evidence="11">The sequence shown here is derived from an EMBL/GenBank/DDBJ whole genome shotgun (WGS) entry which is preliminary data.</text>
</comment>
<dbReference type="InterPro" id="IPR036138">
    <property type="entry name" value="PBP_dimer_sf"/>
</dbReference>
<dbReference type="InterPro" id="IPR012338">
    <property type="entry name" value="Beta-lactam/transpept-like"/>
</dbReference>
<dbReference type="GO" id="GO:0008658">
    <property type="term" value="F:penicillin binding"/>
    <property type="evidence" value="ECO:0007669"/>
    <property type="project" value="InterPro"/>
</dbReference>
<sequence>MKKIIALAMMLMVIFALAACSNTDDGKKRLDEYVSLWNKQDFDHMYSYLSTKSKKQISKKEFVDRYKRIYSGVDVKDLSVKVTSKKDVKEKDGELPLKVDVNMQTVAGKVSFSQNVNVTNEKQKDDENWYVNWSPSLIFPSLTKDDKVRVETLKAKRGDILDRDNRALATDGTATRIGIIPGKLGDQKEQTVAALSQQLGLSSEWINQQLSQKWAKEDSFVPLKTVPLDNQSLLNKVTKLQGVLTDQINARVYPCGEACSHIVGYTGSITADVLKEKEKDGYNAQSTIGRAGMEKAYEDKLRAVDGAFIYLQDARGNRKKEIARTEAKNGQNIKLTIDVDTQIAMYDQLKTETGVGVAVQPKTGEVIGLVSAPSFDSNDFALGISSNDYQALENDPKKPLINRITSKFSPGSTMKMVTSSLILDNQTIKPDEKLKIDGPWQKDESWGKFHVNRVGSMPEVDLRDALVTSDNIYFAETAVKLGLTKYEEGAKKFGFGESLPIEYPAFKKSQLSNSGSLGSEIDLANTAYGQAQVLVNPLHLAMMYTALVNDGNIIKPTLLADSKDSEVWKKQAMSSETASIIKQDLIQVVEAPNGTGHAAKLPNMTLAAKTGTAELKEEQGTRGKENGWFVAVNTDNPRLLVAMMVADVKKGGSHYVVPKVKSIFEQYFANNN</sequence>
<evidence type="ECO:0000256" key="1">
    <source>
        <dbReference type="ARBA" id="ARBA00004370"/>
    </source>
</evidence>
<dbReference type="SUPFAM" id="SSF56601">
    <property type="entry name" value="beta-lactamase/transpeptidase-like"/>
    <property type="match status" value="1"/>
</dbReference>